<feature type="region of interest" description="Disordered" evidence="1">
    <location>
        <begin position="69"/>
        <end position="96"/>
    </location>
</feature>
<dbReference type="OrthoDB" id="9813435at2"/>
<proteinExistence type="predicted"/>
<evidence type="ECO:0000313" key="3">
    <source>
        <dbReference type="Proteomes" id="UP000292958"/>
    </source>
</evidence>
<reference evidence="2 3" key="1">
    <citation type="submission" date="2019-02" db="EMBL/GenBank/DDBJ databases">
        <title>Genomic Encyclopedia of Archaeal and Bacterial Type Strains, Phase II (KMG-II): from individual species to whole genera.</title>
        <authorList>
            <person name="Goeker M."/>
        </authorList>
    </citation>
    <scope>NUCLEOTIDE SEQUENCE [LARGE SCALE GENOMIC DNA]</scope>
    <source>
        <strain evidence="2 3">DSM 18101</strain>
    </source>
</reference>
<organism evidence="2 3">
    <name type="scientific">Edaphobacter modestus</name>
    <dbReference type="NCBI Taxonomy" id="388466"/>
    <lineage>
        <taxon>Bacteria</taxon>
        <taxon>Pseudomonadati</taxon>
        <taxon>Acidobacteriota</taxon>
        <taxon>Terriglobia</taxon>
        <taxon>Terriglobales</taxon>
        <taxon>Acidobacteriaceae</taxon>
        <taxon>Edaphobacter</taxon>
    </lineage>
</organism>
<keyword evidence="3" id="KW-1185">Reference proteome</keyword>
<sequence>MKIKRFGLEAVTFSLLFCFPILTAHSQSRLIASGGTTTPQAAPLGVNANGQLEIDSALSGDADAGNDATGFTTLNRKMGHGRHGHGDRAEHRRDREDHDAVKATFDGLNFHDQRFANNGNQFSVEPPDQGLCAGNGFVLESANDVLRIFDMKGNPLIGVVDLNTFYGYPAAVNRTASPVTYGPSITDPSCYFDRETQRWFHVVLTLDRAVPISQALSGKNHLDLAVSNTPNPLGEWTIYRIPVQDDGTDGTPNHGCILDPQKSTTGPCLGDYPHIGADSNGIYLTTNEFSLFGPGFIGAQIYAISKDALATKDASIPIFQYNTGAVNFASATGLPGFAVIPAISPGRSEDDGDGTEYFLSSTAVFADSGVDSRVQLWALTDTHNLARHKAPILLNNAVSTESYGIPSLARQPGVGTDGVGQKPGGGNVDWPQGQCLNDPNCAPILIGAADPFTEVISPLDGDDSRMTQVYFADGKVWGSLGTGVSFDGKTFGSDGIAYFIIKPKTTDKLVSGKVLDQGYVATPKADLTYPTFGVTSEGKAILSFTLTGSNDFPSLAYVNVNQAHGAGDIHIAAHGIGAQDGFTGYKGQVGDPTRPRWGDYGATAVVGSEIFAAQEYVGQSCSLPEYRTSSPFGSCNATRGALGNWGTRVMRLSTDKNDD</sequence>
<dbReference type="EMBL" id="SHKW01000001">
    <property type="protein sequence ID" value="RZU38827.1"/>
    <property type="molecule type" value="Genomic_DNA"/>
</dbReference>
<evidence type="ECO:0000256" key="1">
    <source>
        <dbReference type="SAM" id="MobiDB-lite"/>
    </source>
</evidence>
<dbReference type="RefSeq" id="WP_130417122.1">
    <property type="nucleotide sequence ID" value="NZ_SHKW01000001.1"/>
</dbReference>
<evidence type="ECO:0008006" key="4">
    <source>
        <dbReference type="Google" id="ProtNLM"/>
    </source>
</evidence>
<dbReference type="Proteomes" id="UP000292958">
    <property type="component" value="Unassembled WGS sequence"/>
</dbReference>
<evidence type="ECO:0000313" key="2">
    <source>
        <dbReference type="EMBL" id="RZU38827.1"/>
    </source>
</evidence>
<protein>
    <recommendedName>
        <fullName evidence="4">LVIVD repeat-containing protein</fullName>
    </recommendedName>
</protein>
<accession>A0A4Q7YMM1</accession>
<comment type="caution">
    <text evidence="2">The sequence shown here is derived from an EMBL/GenBank/DDBJ whole genome shotgun (WGS) entry which is preliminary data.</text>
</comment>
<gene>
    <name evidence="2" type="ORF">BDD14_0112</name>
</gene>
<name>A0A4Q7YMM1_9BACT</name>
<feature type="compositionally biased region" description="Basic and acidic residues" evidence="1">
    <location>
        <begin position="84"/>
        <end position="96"/>
    </location>
</feature>
<dbReference type="AlphaFoldDB" id="A0A4Q7YMM1"/>